<feature type="compositionally biased region" description="Pro residues" evidence="1">
    <location>
        <begin position="813"/>
        <end position="834"/>
    </location>
</feature>
<protein>
    <submittedName>
        <fullName evidence="2">Uncharacterized protein</fullName>
    </submittedName>
</protein>
<evidence type="ECO:0000313" key="2">
    <source>
        <dbReference type="EMBL" id="WFC94882.1"/>
    </source>
</evidence>
<feature type="compositionally biased region" description="Basic and acidic residues" evidence="1">
    <location>
        <begin position="621"/>
        <end position="633"/>
    </location>
</feature>
<feature type="compositionally biased region" description="Basic and acidic residues" evidence="1">
    <location>
        <begin position="668"/>
        <end position="683"/>
    </location>
</feature>
<organism evidence="2 3">
    <name type="scientific">Malassezia brasiliensis</name>
    <dbReference type="NCBI Taxonomy" id="1821822"/>
    <lineage>
        <taxon>Eukaryota</taxon>
        <taxon>Fungi</taxon>
        <taxon>Dikarya</taxon>
        <taxon>Basidiomycota</taxon>
        <taxon>Ustilaginomycotina</taxon>
        <taxon>Malasseziomycetes</taxon>
        <taxon>Malasseziales</taxon>
        <taxon>Malasseziaceae</taxon>
        <taxon>Malassezia</taxon>
    </lineage>
</organism>
<feature type="region of interest" description="Disordered" evidence="1">
    <location>
        <begin position="561"/>
        <end position="591"/>
    </location>
</feature>
<reference evidence="2" key="1">
    <citation type="submission" date="2023-03" db="EMBL/GenBank/DDBJ databases">
        <title>Mating type loci evolution in Malassezia.</title>
        <authorList>
            <person name="Coelho M.A."/>
        </authorList>
    </citation>
    <scope>NUCLEOTIDE SEQUENCE</scope>
    <source>
        <strain evidence="2">CBS 14135</strain>
    </source>
</reference>
<feature type="compositionally biased region" description="Low complexity" evidence="1">
    <location>
        <begin position="775"/>
        <end position="812"/>
    </location>
</feature>
<dbReference type="Proteomes" id="UP001216638">
    <property type="component" value="Chromosome 2"/>
</dbReference>
<feature type="region of interest" description="Disordered" evidence="1">
    <location>
        <begin position="221"/>
        <end position="427"/>
    </location>
</feature>
<keyword evidence="3" id="KW-1185">Reference proteome</keyword>
<evidence type="ECO:0000313" key="3">
    <source>
        <dbReference type="Proteomes" id="UP001216638"/>
    </source>
</evidence>
<accession>A0AAF0DT02</accession>
<feature type="compositionally biased region" description="Polar residues" evidence="1">
    <location>
        <begin position="573"/>
        <end position="582"/>
    </location>
</feature>
<gene>
    <name evidence="2" type="ORF">MBRA1_001520</name>
</gene>
<sequence>MADEVPLSGADAVPALEAKASQDLQAAREIHARQPRKSSAKKHSYYWNEPVSSVQVPTTPTAYVASSVNPPSGSMHSRTTSNSFTSWKTNDTVLTGQTTPQQIPIMSSPLTQIRMAQVERPSVLDVSALSPQEYVQFGRWVERIKPAHTRRRGLLDEHAAVKFLRNEFGITVDDEVKIMSLFERLPLGLTPGHFFAMLRLASWAQQGRMIDKDLIFLQTRPAESRRRRGHHSSSRVSSAATDVPKSATRSSPPMMPQPVLMDIPKAPPRQLPDDEGHVDEASETRSSPKVVRPKPVLARPTTLPPPPGTLERHPSMSGTTTGADDAETPHQPSRASLRAPESPHLLTTRPSFDRPSAPQPQSLPQVSPLIQASLNARSEMKKASRQALRPKTFTVLSSSSGQVERDKPRLLTGQEAPPQAHSKRRTHSINKMSSFLAQEARQNSGDAADTSGVQYAGLGPTIAPTPSYLGRHHGILPAWLREQQEEGNVAYAPPDDLSTPSVFEALDEKVHESMNGSERAAASINRNTPFFPPHKRDLDRVAQADLDGSAPAHYRALNAQTSAASDAGGTRMKLSTSRSKSMLNAGKTAASMSRRRVDPAWGTLFESGTYAGFKSTPSARDLRLLTPRKELGSKRSSQLTMPPSQEFQPMLAPLPSNALATSPAPVGDESHGGEERERERDEPPEPPVRPGHVPATMRAEVVWTPKMQPNPRPTEMQRFVLQGDATRPQLPHGDTTGRPPFANAPSHDRKLSGSYGTEFKSWSRPEPVISELVADRAPAGGPAPDAPETSAEPEAAPEPEASALPVAEESTPAPAPPPEDALPERPSTPPPSTP</sequence>
<feature type="compositionally biased region" description="Basic residues" evidence="1">
    <location>
        <begin position="33"/>
        <end position="43"/>
    </location>
</feature>
<feature type="region of interest" description="Disordered" evidence="1">
    <location>
        <begin position="722"/>
        <end position="834"/>
    </location>
</feature>
<feature type="compositionally biased region" description="Polar residues" evidence="1">
    <location>
        <begin position="634"/>
        <end position="647"/>
    </location>
</feature>
<name>A0AAF0DT02_9BASI</name>
<feature type="compositionally biased region" description="Basic and acidic residues" evidence="1">
    <location>
        <begin position="271"/>
        <end position="283"/>
    </location>
</feature>
<feature type="region of interest" description="Disordered" evidence="1">
    <location>
        <begin position="24"/>
        <end position="43"/>
    </location>
</feature>
<proteinExistence type="predicted"/>
<dbReference type="AlphaFoldDB" id="A0AAF0DT02"/>
<feature type="region of interest" description="Disordered" evidence="1">
    <location>
        <begin position="621"/>
        <end position="695"/>
    </location>
</feature>
<feature type="compositionally biased region" description="Low complexity" evidence="1">
    <location>
        <begin position="355"/>
        <end position="368"/>
    </location>
</feature>
<dbReference type="EMBL" id="CP119952">
    <property type="protein sequence ID" value="WFC94882.1"/>
    <property type="molecule type" value="Genomic_DNA"/>
</dbReference>
<evidence type="ECO:0000256" key="1">
    <source>
        <dbReference type="SAM" id="MobiDB-lite"/>
    </source>
</evidence>